<dbReference type="SUPFAM" id="SSF58104">
    <property type="entry name" value="Methyl-accepting chemotaxis protein (MCP) signaling domain"/>
    <property type="match status" value="1"/>
</dbReference>
<keyword evidence="10" id="KW-1185">Reference proteome</keyword>
<dbReference type="SMART" id="SM00304">
    <property type="entry name" value="HAMP"/>
    <property type="match status" value="2"/>
</dbReference>
<dbReference type="InterPro" id="IPR004089">
    <property type="entry name" value="MCPsignal_dom"/>
</dbReference>
<comment type="subcellular location">
    <subcellularLocation>
        <location evidence="1">Membrane</location>
    </subcellularLocation>
</comment>
<dbReference type="Pfam" id="PF00015">
    <property type="entry name" value="MCPsignal"/>
    <property type="match status" value="1"/>
</dbReference>
<comment type="similarity">
    <text evidence="3">Belongs to the methyl-accepting chemotaxis (MCP) protein family.</text>
</comment>
<evidence type="ECO:0000259" key="8">
    <source>
        <dbReference type="PROSITE" id="PS51753"/>
    </source>
</evidence>
<dbReference type="InterPro" id="IPR003660">
    <property type="entry name" value="HAMP_dom"/>
</dbReference>
<dbReference type="Gene3D" id="1.20.1440.210">
    <property type="match status" value="1"/>
</dbReference>
<dbReference type="Pfam" id="PF16591">
    <property type="entry name" value="HBM"/>
    <property type="match status" value="1"/>
</dbReference>
<proteinExistence type="inferred from homology"/>
<dbReference type="PROSITE" id="PS51753">
    <property type="entry name" value="HBM"/>
    <property type="match status" value="1"/>
</dbReference>
<dbReference type="InterPro" id="IPR032255">
    <property type="entry name" value="HBM"/>
</dbReference>
<dbReference type="PROSITE" id="PS50885">
    <property type="entry name" value="HAMP"/>
    <property type="match status" value="1"/>
</dbReference>
<accession>A0ABX7YUS2</accession>
<dbReference type="PANTHER" id="PTHR32089:SF120">
    <property type="entry name" value="METHYL-ACCEPTING CHEMOTAXIS PROTEIN TLPQ"/>
    <property type="match status" value="1"/>
</dbReference>
<organism evidence="9 10">
    <name type="scientific">Shewanella yunxiaonensis</name>
    <dbReference type="NCBI Taxonomy" id="2829809"/>
    <lineage>
        <taxon>Bacteria</taxon>
        <taxon>Pseudomonadati</taxon>
        <taxon>Pseudomonadota</taxon>
        <taxon>Gammaproteobacteria</taxon>
        <taxon>Alteromonadales</taxon>
        <taxon>Shewanellaceae</taxon>
        <taxon>Shewanella</taxon>
    </lineage>
</organism>
<name>A0ABX7YUS2_9GAMM</name>
<dbReference type="Pfam" id="PF00672">
    <property type="entry name" value="HAMP"/>
    <property type="match status" value="1"/>
</dbReference>
<dbReference type="Proteomes" id="UP000679575">
    <property type="component" value="Chromosome"/>
</dbReference>
<evidence type="ECO:0000259" key="7">
    <source>
        <dbReference type="PROSITE" id="PS50885"/>
    </source>
</evidence>
<keyword evidence="5" id="KW-0472">Membrane</keyword>
<evidence type="ECO:0000256" key="4">
    <source>
        <dbReference type="PROSITE-ProRule" id="PRU00284"/>
    </source>
</evidence>
<dbReference type="RefSeq" id="WP_212595426.1">
    <property type="nucleotide sequence ID" value="NZ_CP073587.1"/>
</dbReference>
<protein>
    <submittedName>
        <fullName evidence="9">Methyl-accepting chemotaxis protein</fullName>
    </submittedName>
</protein>
<evidence type="ECO:0000313" key="9">
    <source>
        <dbReference type="EMBL" id="QUN06412.1"/>
    </source>
</evidence>
<feature type="domain" description="HBM" evidence="8">
    <location>
        <begin position="44"/>
        <end position="283"/>
    </location>
</feature>
<feature type="domain" description="Methyl-accepting transducer" evidence="6">
    <location>
        <begin position="367"/>
        <end position="603"/>
    </location>
</feature>
<evidence type="ECO:0000259" key="6">
    <source>
        <dbReference type="PROSITE" id="PS50111"/>
    </source>
</evidence>
<keyword evidence="5" id="KW-1133">Transmembrane helix</keyword>
<dbReference type="CDD" id="cd11386">
    <property type="entry name" value="MCP_signal"/>
    <property type="match status" value="1"/>
</dbReference>
<dbReference type="PROSITE" id="PS50111">
    <property type="entry name" value="CHEMOTAXIS_TRANSDUC_2"/>
    <property type="match status" value="1"/>
</dbReference>
<dbReference type="CDD" id="cd06225">
    <property type="entry name" value="HAMP"/>
    <property type="match status" value="1"/>
</dbReference>
<keyword evidence="2 4" id="KW-0807">Transducer</keyword>
<sequence length="639" mass="68881">MRLLHRLLDNIAVSKKLGLGFGLVLLLTFFVAWMGYSGVQMMIDRSDKVAIASSLTDTLYKAKIIRQDFLQTGNETDLQQFDSLVEKTRQTLTQEAKFYLDVADQKLISDALSALGHYENGFNQVKQLKTNKAELRKTWVATGNAVINNFSQLEQQLTQQASLTGNWQVVIGASQINQQVAMMRYYVRGYIFEPSQKNLDGAKQQISNIQQQGKALSVPTAQQTLLSNALTALDDYTAKLDQLVAVDKQIENVKSTLDQDATVLLSSVTGLVDSQSAKRLADGARAKMLVIAVTVLVLLLGIGCSLLISSQIVNPLHLTVTAARRIADGDLTHRIGSERKDELGTLLRAMGEMNDTLKDVLGQIDGSVVQLASSAEQLSAVSEQNSAGMQSQRSETDQVATAINEMTASVQEVAGNAEQAAQAAIEADTVTSTGNKKVAEAVRHIERLSAEIASTAEAMSELKAESDNIGSVLDVIKSVAEQTNLLALNAAIEAARAGEAGRGFAVVADEVRSLASRTQASTEEIEKLISNLQHGTQESVQKMDRSRELSDEAVGLSRDAGNMLNDIARAVAKIQDMNHQIAAAAEEQSAVAENINQSVVRVRDIAEQTAQASEETAQATEGVASLGMQLKSLLGHFKL</sequence>
<evidence type="ECO:0000256" key="1">
    <source>
        <dbReference type="ARBA" id="ARBA00004370"/>
    </source>
</evidence>
<dbReference type="PANTHER" id="PTHR32089">
    <property type="entry name" value="METHYL-ACCEPTING CHEMOTAXIS PROTEIN MCPB"/>
    <property type="match status" value="1"/>
</dbReference>
<feature type="transmembrane region" description="Helical" evidence="5">
    <location>
        <begin position="20"/>
        <end position="39"/>
    </location>
</feature>
<dbReference type="EMBL" id="CP073587">
    <property type="protein sequence ID" value="QUN06412.1"/>
    <property type="molecule type" value="Genomic_DNA"/>
</dbReference>
<dbReference type="SMART" id="SM00283">
    <property type="entry name" value="MA"/>
    <property type="match status" value="1"/>
</dbReference>
<gene>
    <name evidence="9" type="ORF">KDN34_02810</name>
</gene>
<reference evidence="9 10" key="1">
    <citation type="submission" date="2021-04" db="EMBL/GenBank/DDBJ databases">
        <title>Novel species identification of genus Shewanella.</title>
        <authorList>
            <person name="Liu G."/>
        </authorList>
    </citation>
    <scope>NUCLEOTIDE SEQUENCE [LARGE SCALE GENOMIC DNA]</scope>
    <source>
        <strain evidence="9 10">FJAT-54481</strain>
    </source>
</reference>
<evidence type="ECO:0000256" key="3">
    <source>
        <dbReference type="ARBA" id="ARBA00029447"/>
    </source>
</evidence>
<dbReference type="SMART" id="SM01358">
    <property type="entry name" value="HBM"/>
    <property type="match status" value="1"/>
</dbReference>
<evidence type="ECO:0000313" key="10">
    <source>
        <dbReference type="Proteomes" id="UP000679575"/>
    </source>
</evidence>
<evidence type="ECO:0000256" key="5">
    <source>
        <dbReference type="SAM" id="Phobius"/>
    </source>
</evidence>
<feature type="domain" description="HAMP" evidence="7">
    <location>
        <begin position="310"/>
        <end position="362"/>
    </location>
</feature>
<dbReference type="Gene3D" id="1.10.287.950">
    <property type="entry name" value="Methyl-accepting chemotaxis protein"/>
    <property type="match status" value="1"/>
</dbReference>
<keyword evidence="5" id="KW-0812">Transmembrane</keyword>
<feature type="transmembrane region" description="Helical" evidence="5">
    <location>
        <begin position="288"/>
        <end position="308"/>
    </location>
</feature>
<evidence type="ECO:0000256" key="2">
    <source>
        <dbReference type="ARBA" id="ARBA00023224"/>
    </source>
</evidence>